<organism evidence="4 5">
    <name type="scientific">Streptoalloteichus tenebrarius (strain ATCC 17920 / DSM 40477 / JCM 4838 / CBS 697.72 / NBRC 16177 / NCIMB 11028 / NRRL B-12390 / A12253. 1 / ISP 5477)</name>
    <name type="common">Streptomyces tenebrarius</name>
    <dbReference type="NCBI Taxonomy" id="1933"/>
    <lineage>
        <taxon>Bacteria</taxon>
        <taxon>Bacillati</taxon>
        <taxon>Actinomycetota</taxon>
        <taxon>Actinomycetes</taxon>
        <taxon>Pseudonocardiales</taxon>
        <taxon>Pseudonocardiaceae</taxon>
        <taxon>Streptoalloteichus</taxon>
    </lineage>
</organism>
<dbReference type="Pfam" id="PF00496">
    <property type="entry name" value="SBP_bac_5"/>
    <property type="match status" value="1"/>
</dbReference>
<dbReference type="InterPro" id="IPR039424">
    <property type="entry name" value="SBP_5"/>
</dbReference>
<reference evidence="4 5" key="1">
    <citation type="submission" date="2022-06" db="EMBL/GenBank/DDBJ databases">
        <title>Genomic Encyclopedia of Archaeal and Bacterial Type Strains, Phase II (KMG-II): from individual species to whole genera.</title>
        <authorList>
            <person name="Goeker M."/>
        </authorList>
    </citation>
    <scope>NUCLEOTIDE SEQUENCE [LARGE SCALE GENOMIC DNA]</scope>
    <source>
        <strain evidence="4 5">DSM 40477</strain>
    </source>
</reference>
<proteinExistence type="predicted"/>
<comment type="caution">
    <text evidence="4">The sequence shown here is derived from an EMBL/GenBank/DDBJ whole genome shotgun (WGS) entry which is preliminary data.</text>
</comment>
<dbReference type="PROSITE" id="PS51318">
    <property type="entry name" value="TAT"/>
    <property type="match status" value="1"/>
</dbReference>
<dbReference type="Gene3D" id="3.40.190.10">
    <property type="entry name" value="Periplasmic binding protein-like II"/>
    <property type="match status" value="1"/>
</dbReference>
<keyword evidence="1 2" id="KW-0732">Signal</keyword>
<dbReference type="InterPro" id="IPR030678">
    <property type="entry name" value="Peptide/Ni-bd"/>
</dbReference>
<evidence type="ECO:0000256" key="2">
    <source>
        <dbReference type="SAM" id="SignalP"/>
    </source>
</evidence>
<dbReference type="InterPro" id="IPR006311">
    <property type="entry name" value="TAT_signal"/>
</dbReference>
<accession>A0ABT1HPC4</accession>
<protein>
    <submittedName>
        <fullName evidence="4">Peptide/nickel transport system substrate-binding protein</fullName>
    </submittedName>
</protein>
<dbReference type="InterPro" id="IPR000914">
    <property type="entry name" value="SBP_5_dom"/>
</dbReference>
<evidence type="ECO:0000313" key="5">
    <source>
        <dbReference type="Proteomes" id="UP001205311"/>
    </source>
</evidence>
<dbReference type="PANTHER" id="PTHR30290">
    <property type="entry name" value="PERIPLASMIC BINDING COMPONENT OF ABC TRANSPORTER"/>
    <property type="match status" value="1"/>
</dbReference>
<evidence type="ECO:0000259" key="3">
    <source>
        <dbReference type="Pfam" id="PF00496"/>
    </source>
</evidence>
<dbReference type="Gene3D" id="3.10.105.10">
    <property type="entry name" value="Dipeptide-binding Protein, Domain 3"/>
    <property type="match status" value="1"/>
</dbReference>
<feature type="domain" description="Solute-binding protein family 5" evidence="3">
    <location>
        <begin position="101"/>
        <end position="431"/>
    </location>
</feature>
<dbReference type="SUPFAM" id="SSF53850">
    <property type="entry name" value="Periplasmic binding protein-like II"/>
    <property type="match status" value="1"/>
</dbReference>
<evidence type="ECO:0000313" key="4">
    <source>
        <dbReference type="EMBL" id="MCP2257363.1"/>
    </source>
</evidence>
<dbReference type="CDD" id="cd08503">
    <property type="entry name" value="PBP2_NikA_DppA_OppA_like_17"/>
    <property type="match status" value="1"/>
</dbReference>
<feature type="chain" id="PRO_5045523977" evidence="2">
    <location>
        <begin position="39"/>
        <end position="527"/>
    </location>
</feature>
<dbReference type="RefSeq" id="WP_253668316.1">
    <property type="nucleotide sequence ID" value="NZ_JAMTCP010000003.1"/>
</dbReference>
<dbReference type="PIRSF" id="PIRSF002741">
    <property type="entry name" value="MppA"/>
    <property type="match status" value="1"/>
</dbReference>
<evidence type="ECO:0000256" key="1">
    <source>
        <dbReference type="ARBA" id="ARBA00022729"/>
    </source>
</evidence>
<feature type="signal peptide" evidence="2">
    <location>
        <begin position="1"/>
        <end position="38"/>
    </location>
</feature>
<dbReference type="PANTHER" id="PTHR30290:SF38">
    <property type="entry name" value="D,D-DIPEPTIDE-BINDING PERIPLASMIC PROTEIN DDPA-RELATED"/>
    <property type="match status" value="1"/>
</dbReference>
<name>A0ABT1HPC4_STRSD</name>
<sequence>MSVPHPARVVVRQPSRPPALSRRGFLGLAAAASAVALAGCAGGSDAAGPGQPRSGGRLRAAFAGGGAKEVLDPHMANLFVEASRSKAMFDKLADLGDDVSPVPRLAERWEPDAGLTRWRVVLRQATFHDGRPVRAADVLASYARILDPKRAFRAKSSLAVIDLANSRAVDDRTVEFALRRPFVEFPNVLAAFGAYVVPEGAEDFSRPVGSGPFSFVSFEPGRSLLLRRNPNYWEGAPHLDELEFLISNDESARVNALLGGQVEYAHDLTPTTARSYEHSDRLTVVRSPNSAMQAFAMKLDRPPFDNQDLREAMFLLVDRQQLVETTLSGAGQIGNDLFGKGYQYYADEIPQRARDLDRARALIRKAGAEGLRVKLDTSGAAAGFVEAASVFADQARQVGLQVEVAVGNKDSFWADTLNNGSLSSYRSGAMPIETHIAQRLLSASTTNVTKWARPEFDALYDKAVSTKDEAQRRQLYLEMQRAQHAEGGFLVWGFADWLVATAPRVGGVAKAPANTLDWARFDKVWLG</sequence>
<dbReference type="Proteomes" id="UP001205311">
    <property type="component" value="Unassembled WGS sequence"/>
</dbReference>
<dbReference type="EMBL" id="JAMTCP010000003">
    <property type="protein sequence ID" value="MCP2257363.1"/>
    <property type="molecule type" value="Genomic_DNA"/>
</dbReference>
<keyword evidence="5" id="KW-1185">Reference proteome</keyword>
<dbReference type="Gene3D" id="3.90.76.10">
    <property type="entry name" value="Dipeptide-binding Protein, Domain 1"/>
    <property type="match status" value="1"/>
</dbReference>
<gene>
    <name evidence="4" type="ORF">LX15_001048</name>
</gene>